<dbReference type="Gramene" id="VVA34755">
    <property type="protein sequence ID" value="VVA34755"/>
    <property type="gene ID" value="Prudul26B022035"/>
</dbReference>
<dbReference type="EMBL" id="CABIKO010000351">
    <property type="protein sequence ID" value="VVA34755.1"/>
    <property type="molecule type" value="Genomic_DNA"/>
</dbReference>
<evidence type="ECO:0000313" key="1">
    <source>
        <dbReference type="EMBL" id="VVA34755.1"/>
    </source>
</evidence>
<dbReference type="Proteomes" id="UP000327085">
    <property type="component" value="Chromosome 6"/>
</dbReference>
<accession>A0A5E4G4M6</accession>
<evidence type="ECO:0000313" key="2">
    <source>
        <dbReference type="Proteomes" id="UP000327085"/>
    </source>
</evidence>
<name>A0A5E4G4M6_PRUDU</name>
<protein>
    <submittedName>
        <fullName evidence="1">Uncharacterized protein</fullName>
    </submittedName>
</protein>
<proteinExistence type="predicted"/>
<dbReference type="AlphaFoldDB" id="A0A5E4G4M6"/>
<organism evidence="1 2">
    <name type="scientific">Prunus dulcis</name>
    <name type="common">Almond</name>
    <name type="synonym">Amygdalus dulcis</name>
    <dbReference type="NCBI Taxonomy" id="3755"/>
    <lineage>
        <taxon>Eukaryota</taxon>
        <taxon>Viridiplantae</taxon>
        <taxon>Streptophyta</taxon>
        <taxon>Embryophyta</taxon>
        <taxon>Tracheophyta</taxon>
        <taxon>Spermatophyta</taxon>
        <taxon>Magnoliopsida</taxon>
        <taxon>eudicotyledons</taxon>
        <taxon>Gunneridae</taxon>
        <taxon>Pentapetalae</taxon>
        <taxon>rosids</taxon>
        <taxon>fabids</taxon>
        <taxon>Rosales</taxon>
        <taxon>Rosaceae</taxon>
        <taxon>Amygdaloideae</taxon>
        <taxon>Amygdaleae</taxon>
        <taxon>Prunus</taxon>
    </lineage>
</organism>
<reference evidence="2" key="1">
    <citation type="journal article" date="2020" name="Plant J.">
        <title>Transposons played a major role in the diversification between the closely related almond and peach genomes: results from the almond genome sequence.</title>
        <authorList>
            <person name="Alioto T."/>
            <person name="Alexiou K.G."/>
            <person name="Bardil A."/>
            <person name="Barteri F."/>
            <person name="Castanera R."/>
            <person name="Cruz F."/>
            <person name="Dhingra A."/>
            <person name="Duval H."/>
            <person name="Fernandez I Marti A."/>
            <person name="Frias L."/>
            <person name="Galan B."/>
            <person name="Garcia J.L."/>
            <person name="Howad W."/>
            <person name="Gomez-Garrido J."/>
            <person name="Gut M."/>
            <person name="Julca I."/>
            <person name="Morata J."/>
            <person name="Puigdomenech P."/>
            <person name="Ribeca P."/>
            <person name="Rubio Cabetas M.J."/>
            <person name="Vlasova A."/>
            <person name="Wirthensohn M."/>
            <person name="Garcia-Mas J."/>
            <person name="Gabaldon T."/>
            <person name="Casacuberta J.M."/>
            <person name="Arus P."/>
        </authorList>
    </citation>
    <scope>NUCLEOTIDE SEQUENCE [LARGE SCALE GENOMIC DNA]</scope>
    <source>
        <strain evidence="2">cv. Texas</strain>
    </source>
</reference>
<sequence>MRGKLLTALQLQGSLMYLSNCLSNLYYQVLWEIQFYGTIFYQESDQANFNTAGF</sequence>
<gene>
    <name evidence="1" type="ORF">ALMOND_2B022035</name>
</gene>
<dbReference type="InParanoid" id="A0A5E4G4M6"/>